<dbReference type="EMBL" id="JANIIK010000112">
    <property type="protein sequence ID" value="KAJ3593427.1"/>
    <property type="molecule type" value="Genomic_DNA"/>
</dbReference>
<name>A0A9Q0IAN0_9TELE</name>
<gene>
    <name evidence="1" type="ORF">NHX12_005762</name>
</gene>
<reference evidence="1" key="1">
    <citation type="submission" date="2022-07" db="EMBL/GenBank/DDBJ databases">
        <title>Chromosome-level genome of Muraenolepis orangiensis.</title>
        <authorList>
            <person name="Kim J."/>
        </authorList>
    </citation>
    <scope>NUCLEOTIDE SEQUENCE</scope>
    <source>
        <strain evidence="1">KU_S4_2022</strain>
        <tissue evidence="1">Muscle</tissue>
    </source>
</reference>
<protein>
    <submittedName>
        <fullName evidence="1">Uncharacterized protein</fullName>
    </submittedName>
</protein>
<feature type="non-terminal residue" evidence="1">
    <location>
        <position position="1"/>
    </location>
</feature>
<evidence type="ECO:0000313" key="1">
    <source>
        <dbReference type="EMBL" id="KAJ3593427.1"/>
    </source>
</evidence>
<dbReference type="AlphaFoldDB" id="A0A9Q0IAN0"/>
<organism evidence="1 2">
    <name type="scientific">Muraenolepis orangiensis</name>
    <name type="common">Patagonian moray cod</name>
    <dbReference type="NCBI Taxonomy" id="630683"/>
    <lineage>
        <taxon>Eukaryota</taxon>
        <taxon>Metazoa</taxon>
        <taxon>Chordata</taxon>
        <taxon>Craniata</taxon>
        <taxon>Vertebrata</taxon>
        <taxon>Euteleostomi</taxon>
        <taxon>Actinopterygii</taxon>
        <taxon>Neopterygii</taxon>
        <taxon>Teleostei</taxon>
        <taxon>Neoteleostei</taxon>
        <taxon>Acanthomorphata</taxon>
        <taxon>Zeiogadaria</taxon>
        <taxon>Gadariae</taxon>
        <taxon>Gadiformes</taxon>
        <taxon>Muraenolepidoidei</taxon>
        <taxon>Muraenolepididae</taxon>
        <taxon>Muraenolepis</taxon>
    </lineage>
</organism>
<keyword evidence="2" id="KW-1185">Reference proteome</keyword>
<evidence type="ECO:0000313" key="2">
    <source>
        <dbReference type="Proteomes" id="UP001148018"/>
    </source>
</evidence>
<proteinExistence type="predicted"/>
<dbReference type="Proteomes" id="UP001148018">
    <property type="component" value="Unassembled WGS sequence"/>
</dbReference>
<comment type="caution">
    <text evidence="1">The sequence shown here is derived from an EMBL/GenBank/DDBJ whole genome shotgun (WGS) entry which is preliminary data.</text>
</comment>
<accession>A0A9Q0IAN0</accession>
<sequence length="65" mass="7131">WVWCQDTSPVHVGLLSGHVPLAHDSQADQLTLCVAMENPHADTAKHSIVAELKELKQKGKMFLAV</sequence>